<evidence type="ECO:0000256" key="5">
    <source>
        <dbReference type="ARBA" id="ARBA00022884"/>
    </source>
</evidence>
<dbReference type="GO" id="GO:0006355">
    <property type="term" value="P:regulation of DNA-templated transcription"/>
    <property type="evidence" value="ECO:0007669"/>
    <property type="project" value="InterPro"/>
</dbReference>
<name>A0A8J7SWG1_9RHOB</name>
<dbReference type="Gene3D" id="1.10.940.10">
    <property type="entry name" value="NusB-like"/>
    <property type="match status" value="1"/>
</dbReference>
<organism evidence="8 9">
    <name type="scientific">Fuscibacter oryzae</name>
    <dbReference type="NCBI Taxonomy" id="2803939"/>
    <lineage>
        <taxon>Bacteria</taxon>
        <taxon>Pseudomonadati</taxon>
        <taxon>Pseudomonadota</taxon>
        <taxon>Alphaproteobacteria</taxon>
        <taxon>Rhodobacterales</taxon>
        <taxon>Paracoccaceae</taxon>
        <taxon>Fuscibacter</taxon>
    </lineage>
</organism>
<feature type="binding site" evidence="6">
    <location>
        <position position="301"/>
    </location>
    <ligand>
        <name>S-adenosyl-L-methionine</name>
        <dbReference type="ChEBI" id="CHEBI:59789"/>
    </ligand>
</feature>
<proteinExistence type="inferred from homology"/>
<feature type="binding site" evidence="6">
    <location>
        <begin position="238"/>
        <end position="244"/>
    </location>
    <ligand>
        <name>S-adenosyl-L-methionine</name>
        <dbReference type="ChEBI" id="CHEBI:59789"/>
    </ligand>
</feature>
<gene>
    <name evidence="8" type="ORF">JI744_16090</name>
</gene>
<dbReference type="Pfam" id="PF01189">
    <property type="entry name" value="Methyltr_RsmB-F"/>
    <property type="match status" value="1"/>
</dbReference>
<dbReference type="RefSeq" id="WP_202662165.1">
    <property type="nucleotide sequence ID" value="NZ_JAESVP010000009.1"/>
</dbReference>
<dbReference type="Proteomes" id="UP000619033">
    <property type="component" value="Unassembled WGS sequence"/>
</dbReference>
<dbReference type="SUPFAM" id="SSF53335">
    <property type="entry name" value="S-adenosyl-L-methionine-dependent methyltransferases"/>
    <property type="match status" value="1"/>
</dbReference>
<dbReference type="Pfam" id="PF01029">
    <property type="entry name" value="NusB"/>
    <property type="match status" value="1"/>
</dbReference>
<keyword evidence="3 6" id="KW-0808">Transferase</keyword>
<evidence type="ECO:0000256" key="2">
    <source>
        <dbReference type="ARBA" id="ARBA00022603"/>
    </source>
</evidence>
<dbReference type="InterPro" id="IPR006027">
    <property type="entry name" value="NusB_RsmB_TIM44"/>
</dbReference>
<feature type="binding site" evidence="6">
    <location>
        <position position="259"/>
    </location>
    <ligand>
        <name>S-adenosyl-L-methionine</name>
        <dbReference type="ChEBI" id="CHEBI:59789"/>
    </ligand>
</feature>
<dbReference type="InterPro" id="IPR018314">
    <property type="entry name" value="RsmB/NOL1/NOP2-like_CS"/>
</dbReference>
<dbReference type="InterPro" id="IPR029063">
    <property type="entry name" value="SAM-dependent_MTases_sf"/>
</dbReference>
<dbReference type="InterPro" id="IPR023267">
    <property type="entry name" value="RCMT"/>
</dbReference>
<dbReference type="GO" id="GO:0008173">
    <property type="term" value="F:RNA methyltransferase activity"/>
    <property type="evidence" value="ECO:0007669"/>
    <property type="project" value="InterPro"/>
</dbReference>
<feature type="domain" description="SAM-dependent MTase RsmB/NOP-type" evidence="7">
    <location>
        <begin position="134"/>
        <end position="420"/>
    </location>
</feature>
<dbReference type="EMBL" id="JAESVP010000009">
    <property type="protein sequence ID" value="MBL4929626.1"/>
    <property type="molecule type" value="Genomic_DNA"/>
</dbReference>
<dbReference type="PANTHER" id="PTHR22807:SF61">
    <property type="entry name" value="NOL1_NOP2_SUN FAMILY PROTEIN _ ANTITERMINATION NUSB DOMAIN-CONTAINING PROTEIN"/>
    <property type="match status" value="1"/>
</dbReference>
<keyword evidence="9" id="KW-1185">Reference proteome</keyword>
<dbReference type="PANTHER" id="PTHR22807">
    <property type="entry name" value="NOP2 YEAST -RELATED NOL1/NOP2/FMU SUN DOMAIN-CONTAINING"/>
    <property type="match status" value="1"/>
</dbReference>
<evidence type="ECO:0000313" key="8">
    <source>
        <dbReference type="EMBL" id="MBL4929626.1"/>
    </source>
</evidence>
<reference evidence="8" key="1">
    <citation type="submission" date="2021-01" db="EMBL/GenBank/DDBJ databases">
        <title>Genome seq and assembly of Tabrizicola sp. KVB23.</title>
        <authorList>
            <person name="Chhetri G."/>
        </authorList>
    </citation>
    <scope>NUCLEOTIDE SEQUENCE</scope>
    <source>
        <strain evidence="8">KVB23</strain>
    </source>
</reference>
<evidence type="ECO:0000256" key="1">
    <source>
        <dbReference type="ARBA" id="ARBA00007494"/>
    </source>
</evidence>
<evidence type="ECO:0000259" key="7">
    <source>
        <dbReference type="PROSITE" id="PS51686"/>
    </source>
</evidence>
<evidence type="ECO:0000256" key="6">
    <source>
        <dbReference type="PROSITE-ProRule" id="PRU01023"/>
    </source>
</evidence>
<accession>A0A8J7SWG1</accession>
<dbReference type="InterPro" id="IPR035926">
    <property type="entry name" value="NusB-like_sf"/>
</dbReference>
<evidence type="ECO:0000313" key="9">
    <source>
        <dbReference type="Proteomes" id="UP000619033"/>
    </source>
</evidence>
<protein>
    <submittedName>
        <fullName evidence="8">Methyltransferase domain-containing protein</fullName>
    </submittedName>
</protein>
<comment type="caution">
    <text evidence="8">The sequence shown here is derived from an EMBL/GenBank/DDBJ whole genome shotgun (WGS) entry which is preliminary data.</text>
</comment>
<dbReference type="PROSITE" id="PS51686">
    <property type="entry name" value="SAM_MT_RSMB_NOP"/>
    <property type="match status" value="1"/>
</dbReference>
<keyword evidence="2 6" id="KW-0489">Methyltransferase</keyword>
<dbReference type="SUPFAM" id="SSF48013">
    <property type="entry name" value="NusB-like"/>
    <property type="match status" value="1"/>
</dbReference>
<evidence type="ECO:0000256" key="3">
    <source>
        <dbReference type="ARBA" id="ARBA00022679"/>
    </source>
</evidence>
<sequence>MEHGKSDPRKDSTRAATVAVLDGVLGDGAMLAQMTGEEGPLAALSGPERARAQRLALAVLRSVEPIDRMLGQFMRKAPPLTTLNILRLAAVELAGGAAPHGVVNACVGLARAGKKTQHQAGLINAVLRQVAAGPLPGPVQKMPRWLRQPLVHAWGREAVAAIEAVQAAPPPVDLTLRAGFAAPEGLALPTGSLRLAEAGQVSALPGYAEGGWWVQDAAAALAVPLLGDVAGLRVLDLCAAPGGKTLQLAAAGAKVVALDISEARLARLRENLARTGLVAQVVVADGLEWAPDAPFDAILLDAPCSATGTIRRHPDLPFVKDGSEVAGLVDLQARLLDRALGWLKPGGRLVYVTCSLLPEEGEGQLVSALARHPGLRLRQPDLAGIEPGWVTAEGGLRLRPDYWADRGGMDGFFMVCLEVAGA</sequence>
<comment type="similarity">
    <text evidence="1 6">Belongs to the class I-like SAM-binding methyltransferase superfamily. RsmB/NOP family.</text>
</comment>
<dbReference type="InterPro" id="IPR049560">
    <property type="entry name" value="MeTrfase_RsmB-F_NOP2_cat"/>
</dbReference>
<dbReference type="PRINTS" id="PR02008">
    <property type="entry name" value="RCMTFAMILY"/>
</dbReference>
<keyword evidence="4 6" id="KW-0949">S-adenosyl-L-methionine</keyword>
<dbReference type="CDD" id="cd02440">
    <property type="entry name" value="AdoMet_MTases"/>
    <property type="match status" value="1"/>
</dbReference>
<keyword evidence="5 6" id="KW-0694">RNA-binding</keyword>
<dbReference type="AlphaFoldDB" id="A0A8J7SWG1"/>
<evidence type="ECO:0000256" key="4">
    <source>
        <dbReference type="ARBA" id="ARBA00022691"/>
    </source>
</evidence>
<dbReference type="GO" id="GO:0001510">
    <property type="term" value="P:RNA methylation"/>
    <property type="evidence" value="ECO:0007669"/>
    <property type="project" value="InterPro"/>
</dbReference>
<feature type="active site" description="Nucleophile" evidence="6">
    <location>
        <position position="354"/>
    </location>
</feature>
<dbReference type="Gene3D" id="3.40.50.150">
    <property type="entry name" value="Vaccinia Virus protein VP39"/>
    <property type="match status" value="1"/>
</dbReference>
<dbReference type="InterPro" id="IPR001678">
    <property type="entry name" value="MeTrfase_RsmB-F_NOP2_dom"/>
</dbReference>
<dbReference type="PROSITE" id="PS01153">
    <property type="entry name" value="NOL1_NOP2_SUN"/>
    <property type="match status" value="1"/>
</dbReference>
<dbReference type="GO" id="GO:0003723">
    <property type="term" value="F:RNA binding"/>
    <property type="evidence" value="ECO:0007669"/>
    <property type="project" value="UniProtKB-UniRule"/>
</dbReference>
<feature type="binding site" evidence="6">
    <location>
        <position position="285"/>
    </location>
    <ligand>
        <name>S-adenosyl-L-methionine</name>
        <dbReference type="ChEBI" id="CHEBI:59789"/>
    </ligand>
</feature>